<dbReference type="GO" id="GO:0000272">
    <property type="term" value="P:polysaccharide catabolic process"/>
    <property type="evidence" value="ECO:0007669"/>
    <property type="project" value="TreeGrafter"/>
</dbReference>
<feature type="domain" description="Alpha-L-arabinofuranosidase C-terminal" evidence="2">
    <location>
        <begin position="1"/>
        <end position="102"/>
    </location>
</feature>
<comment type="function">
    <text evidence="1">Alpha-L-arabinofuranosidase involved in the degradation of arabinoxylan, a major component of plant hemicellulose. Acts only on small linear 1,5-alpha-linked L-arabinofuranosyl oligosaccharides.</text>
</comment>
<dbReference type="PANTHER" id="PTHR43576">
    <property type="entry name" value="ALPHA-L-ARABINOFURANOSIDASE C-RELATED"/>
    <property type="match status" value="1"/>
</dbReference>
<gene>
    <name evidence="3" type="ORF">EYZ11_000494</name>
</gene>
<dbReference type="InterPro" id="IPR010720">
    <property type="entry name" value="Alpha-L-AF_C"/>
</dbReference>
<evidence type="ECO:0000313" key="4">
    <source>
        <dbReference type="Proteomes" id="UP000308092"/>
    </source>
</evidence>
<dbReference type="PANTHER" id="PTHR43576:SF3">
    <property type="entry name" value="ALPHA-L-ARABINOFURANOSIDASE C"/>
    <property type="match status" value="1"/>
</dbReference>
<keyword evidence="4" id="KW-1185">Reference proteome</keyword>
<dbReference type="GO" id="GO:0046556">
    <property type="term" value="F:alpha-L-arabinofuranosidase activity"/>
    <property type="evidence" value="ECO:0007669"/>
    <property type="project" value="InterPro"/>
</dbReference>
<dbReference type="SMART" id="SM00813">
    <property type="entry name" value="Alpha-L-AF_C"/>
    <property type="match status" value="1"/>
</dbReference>
<sequence>MACIAQNVNVISPLMTTKDGITKQATWCPLYLFSRYMRGWTISVHISCATLVDDGDVNVAVVNIHEKKGMETKVDGPSGEVSVFTVTGDSVTSKQYELEARSWCYGEYLGWKWFIHVH</sequence>
<name>A0A4S3JX03_9EURO</name>
<proteinExistence type="predicted"/>
<evidence type="ECO:0000259" key="2">
    <source>
        <dbReference type="SMART" id="SM00813"/>
    </source>
</evidence>
<protein>
    <recommendedName>
        <fullName evidence="2">Alpha-L-arabinofuranosidase C-terminal domain-containing protein</fullName>
    </recommendedName>
</protein>
<dbReference type="STRING" id="1220188.A0A4S3JX03"/>
<dbReference type="AlphaFoldDB" id="A0A4S3JX03"/>
<dbReference type="VEuPathDB" id="FungiDB:EYZ11_000494"/>
<organism evidence="3 4">
    <name type="scientific">Aspergillus tanneri</name>
    <dbReference type="NCBI Taxonomy" id="1220188"/>
    <lineage>
        <taxon>Eukaryota</taxon>
        <taxon>Fungi</taxon>
        <taxon>Dikarya</taxon>
        <taxon>Ascomycota</taxon>
        <taxon>Pezizomycotina</taxon>
        <taxon>Eurotiomycetes</taxon>
        <taxon>Eurotiomycetidae</taxon>
        <taxon>Eurotiales</taxon>
        <taxon>Aspergillaceae</taxon>
        <taxon>Aspergillus</taxon>
        <taxon>Aspergillus subgen. Circumdati</taxon>
    </lineage>
</organism>
<dbReference type="SUPFAM" id="SSF51011">
    <property type="entry name" value="Glycosyl hydrolase domain"/>
    <property type="match status" value="1"/>
</dbReference>
<evidence type="ECO:0000256" key="1">
    <source>
        <dbReference type="ARBA" id="ARBA00037415"/>
    </source>
</evidence>
<dbReference type="GO" id="GO:0046373">
    <property type="term" value="P:L-arabinose metabolic process"/>
    <property type="evidence" value="ECO:0007669"/>
    <property type="project" value="InterPro"/>
</dbReference>
<accession>A0A4S3JX03</accession>
<comment type="caution">
    <text evidence="3">The sequence shown here is derived from an EMBL/GenBank/DDBJ whole genome shotgun (WGS) entry which is preliminary data.</text>
</comment>
<dbReference type="Proteomes" id="UP000308092">
    <property type="component" value="Unassembled WGS sequence"/>
</dbReference>
<evidence type="ECO:0000313" key="3">
    <source>
        <dbReference type="EMBL" id="THD00042.1"/>
    </source>
</evidence>
<dbReference type="Pfam" id="PF06964">
    <property type="entry name" value="Alpha-L-AF_C"/>
    <property type="match status" value="1"/>
</dbReference>
<dbReference type="EMBL" id="SOSA01000007">
    <property type="protein sequence ID" value="THD00042.1"/>
    <property type="molecule type" value="Genomic_DNA"/>
</dbReference>
<reference evidence="3 4" key="1">
    <citation type="submission" date="2019-03" db="EMBL/GenBank/DDBJ databases">
        <title>The genome sequence of a newly discovered highly antifungal drug resistant Aspergillus species, Aspergillus tanneri NIH 1004.</title>
        <authorList>
            <person name="Mounaud S."/>
            <person name="Singh I."/>
            <person name="Joardar V."/>
            <person name="Pakala S."/>
            <person name="Pakala S."/>
            <person name="Venepally P."/>
            <person name="Hoover J."/>
            <person name="Nierman W."/>
            <person name="Chung J."/>
            <person name="Losada L."/>
        </authorList>
    </citation>
    <scope>NUCLEOTIDE SEQUENCE [LARGE SCALE GENOMIC DNA]</scope>
    <source>
        <strain evidence="3 4">NIH1004</strain>
    </source>
</reference>